<dbReference type="AlphaFoldDB" id="A0A1G8M7N6"/>
<protein>
    <recommendedName>
        <fullName evidence="2">peptidylprolyl isomerase</fullName>
        <ecNumber evidence="2">5.2.1.8</ecNumber>
    </recommendedName>
</protein>
<dbReference type="PANTHER" id="PTHR47245">
    <property type="entry name" value="PEPTIDYLPROLYL ISOMERASE"/>
    <property type="match status" value="1"/>
</dbReference>
<evidence type="ECO:0000259" key="7">
    <source>
        <dbReference type="PROSITE" id="PS50198"/>
    </source>
</evidence>
<dbReference type="Gene3D" id="3.10.50.40">
    <property type="match status" value="1"/>
</dbReference>
<feature type="domain" description="PpiC" evidence="7">
    <location>
        <begin position="217"/>
        <end position="313"/>
    </location>
</feature>
<keyword evidence="5 6" id="KW-0413">Isomerase</keyword>
<proteinExistence type="predicted"/>
<evidence type="ECO:0000313" key="8">
    <source>
        <dbReference type="EMBL" id="SDI63390.1"/>
    </source>
</evidence>
<reference evidence="8 9" key="1">
    <citation type="submission" date="2016-10" db="EMBL/GenBank/DDBJ databases">
        <authorList>
            <person name="de Groot N.N."/>
        </authorList>
    </citation>
    <scope>NUCLEOTIDE SEQUENCE [LARGE SCALE GENOMIC DNA]</scope>
    <source>
        <strain evidence="8 9">CGMCC 1.5058</strain>
    </source>
</reference>
<evidence type="ECO:0000313" key="9">
    <source>
        <dbReference type="Proteomes" id="UP000183255"/>
    </source>
</evidence>
<dbReference type="InterPro" id="IPR050245">
    <property type="entry name" value="PrsA_foldase"/>
</dbReference>
<accession>A0A1G8M7N6</accession>
<dbReference type="InterPro" id="IPR000297">
    <property type="entry name" value="PPIase_PpiC"/>
</dbReference>
<sequence>MCHTIVTKKRYDESGTEIESKREGKNLITLKKKVVTVLAASVLTAVLAGCGLVEETQESIDATVLAKVGDVEITQKDVDTEAKSYIDSLKVQYGEEILEQEEGKQVIKDLKVDILNSLVEMRILDKKIEESGMETDTEEIAKAVTERIDQVKKTYGDDEKYLAALEEAGFNEETYKTFVEEDIVRSKYYESIVADVTVTDEDIEKYYEENKKNYVTPAGANIYHIYFGNDDEAKAKGEEVLKLIKEDGKDFAEMAEEYGKDLSAESGGLLGYYGYENTDLYADFMDHVKKLKEDEISDVVKSTAGYHIIKVDGIQAEEVQKPLDDVKESITSTLTANKKSEKYLSTMEEWKKELNVKVYEDKIR</sequence>
<organism evidence="8 9">
    <name type="scientific">Proteiniclasticum ruminis</name>
    <dbReference type="NCBI Taxonomy" id="398199"/>
    <lineage>
        <taxon>Bacteria</taxon>
        <taxon>Bacillati</taxon>
        <taxon>Bacillota</taxon>
        <taxon>Clostridia</taxon>
        <taxon>Eubacteriales</taxon>
        <taxon>Clostridiaceae</taxon>
        <taxon>Proteiniclasticum</taxon>
    </lineage>
</organism>
<dbReference type="Pfam" id="PF13145">
    <property type="entry name" value="Rotamase_2"/>
    <property type="match status" value="1"/>
</dbReference>
<dbReference type="GO" id="GO:0003755">
    <property type="term" value="F:peptidyl-prolyl cis-trans isomerase activity"/>
    <property type="evidence" value="ECO:0007669"/>
    <property type="project" value="UniProtKB-KW"/>
</dbReference>
<keyword evidence="4 6" id="KW-0697">Rotamase</keyword>
<evidence type="ECO:0000256" key="6">
    <source>
        <dbReference type="PROSITE-ProRule" id="PRU00278"/>
    </source>
</evidence>
<dbReference type="Pfam" id="PF13624">
    <property type="entry name" value="SurA_N_3"/>
    <property type="match status" value="1"/>
</dbReference>
<dbReference type="SUPFAM" id="SSF54534">
    <property type="entry name" value="FKBP-like"/>
    <property type="match status" value="1"/>
</dbReference>
<evidence type="ECO:0000256" key="3">
    <source>
        <dbReference type="ARBA" id="ARBA00022729"/>
    </source>
</evidence>
<evidence type="ECO:0000256" key="4">
    <source>
        <dbReference type="ARBA" id="ARBA00023110"/>
    </source>
</evidence>
<evidence type="ECO:0000256" key="5">
    <source>
        <dbReference type="ARBA" id="ARBA00023235"/>
    </source>
</evidence>
<gene>
    <name evidence="8" type="ORF">SAMN05421804_103291</name>
</gene>
<dbReference type="PANTHER" id="PTHR47245:SF1">
    <property type="entry name" value="FOLDASE PROTEIN PRSA"/>
    <property type="match status" value="1"/>
</dbReference>
<dbReference type="Gene3D" id="1.10.4030.10">
    <property type="entry name" value="Porin chaperone SurA, peptide-binding domain"/>
    <property type="match status" value="1"/>
</dbReference>
<dbReference type="SUPFAM" id="SSF109998">
    <property type="entry name" value="Triger factor/SurA peptide-binding domain-like"/>
    <property type="match status" value="1"/>
</dbReference>
<evidence type="ECO:0000256" key="1">
    <source>
        <dbReference type="ARBA" id="ARBA00000971"/>
    </source>
</evidence>
<dbReference type="Proteomes" id="UP000183255">
    <property type="component" value="Unassembled WGS sequence"/>
</dbReference>
<dbReference type="PROSITE" id="PS50198">
    <property type="entry name" value="PPIC_PPIASE_2"/>
    <property type="match status" value="1"/>
</dbReference>
<dbReference type="InterPro" id="IPR046357">
    <property type="entry name" value="PPIase_dom_sf"/>
</dbReference>
<keyword evidence="3" id="KW-0732">Signal</keyword>
<dbReference type="EC" id="5.2.1.8" evidence="2"/>
<dbReference type="EMBL" id="FNDZ01000003">
    <property type="protein sequence ID" value="SDI63390.1"/>
    <property type="molecule type" value="Genomic_DNA"/>
</dbReference>
<comment type="catalytic activity">
    <reaction evidence="1">
        <text>[protein]-peptidylproline (omega=180) = [protein]-peptidylproline (omega=0)</text>
        <dbReference type="Rhea" id="RHEA:16237"/>
        <dbReference type="Rhea" id="RHEA-COMP:10747"/>
        <dbReference type="Rhea" id="RHEA-COMP:10748"/>
        <dbReference type="ChEBI" id="CHEBI:83833"/>
        <dbReference type="ChEBI" id="CHEBI:83834"/>
        <dbReference type="EC" id="5.2.1.8"/>
    </reaction>
</comment>
<dbReference type="InterPro" id="IPR027304">
    <property type="entry name" value="Trigger_fact/SurA_dom_sf"/>
</dbReference>
<name>A0A1G8M7N6_9CLOT</name>
<evidence type="ECO:0000256" key="2">
    <source>
        <dbReference type="ARBA" id="ARBA00013194"/>
    </source>
</evidence>